<dbReference type="PROSITE" id="PS51197">
    <property type="entry name" value="HTH_RRF2_2"/>
    <property type="match status" value="1"/>
</dbReference>
<dbReference type="SUPFAM" id="SSF46785">
    <property type="entry name" value="Winged helix' DNA-binding domain"/>
    <property type="match status" value="1"/>
</dbReference>
<sequence>MIGISSKTIYALAAIHQLGLLQENERINIKSLALKSSAPEKFLSQILLELKKAHILKSTKGANGGYSLEKNLYEISLKDVISTLETNAFEEICKTDNPTLKLFWEEKQKALMHVFDTPLSELKMYHEKTNQSFNYII</sequence>
<gene>
    <name evidence="2" type="ORF">HELGO_WM19230</name>
</gene>
<dbReference type="InterPro" id="IPR036390">
    <property type="entry name" value="WH_DNA-bd_sf"/>
</dbReference>
<name>A0A6S6THC5_9BACT</name>
<organism evidence="2">
    <name type="scientific">uncultured Sulfurovum sp</name>
    <dbReference type="NCBI Taxonomy" id="269237"/>
    <lineage>
        <taxon>Bacteria</taxon>
        <taxon>Pseudomonadati</taxon>
        <taxon>Campylobacterota</taxon>
        <taxon>Epsilonproteobacteria</taxon>
        <taxon>Campylobacterales</taxon>
        <taxon>Sulfurovaceae</taxon>
        <taxon>Sulfurovum</taxon>
        <taxon>environmental samples</taxon>
    </lineage>
</organism>
<dbReference type="InterPro" id="IPR000944">
    <property type="entry name" value="Tscrpt_reg_Rrf2"/>
</dbReference>
<dbReference type="EMBL" id="CACVAZ010000132">
    <property type="protein sequence ID" value="CAA6820272.1"/>
    <property type="molecule type" value="Genomic_DNA"/>
</dbReference>
<dbReference type="InterPro" id="IPR036388">
    <property type="entry name" value="WH-like_DNA-bd_sf"/>
</dbReference>
<dbReference type="Gene3D" id="1.10.10.10">
    <property type="entry name" value="Winged helix-like DNA-binding domain superfamily/Winged helix DNA-binding domain"/>
    <property type="match status" value="1"/>
</dbReference>
<accession>A0A6S6THC5</accession>
<dbReference type="Pfam" id="PF02082">
    <property type="entry name" value="Rrf2"/>
    <property type="match status" value="1"/>
</dbReference>
<keyword evidence="1" id="KW-0238">DNA-binding</keyword>
<reference evidence="2" key="1">
    <citation type="submission" date="2020-01" db="EMBL/GenBank/DDBJ databases">
        <authorList>
            <person name="Meier V. D."/>
            <person name="Meier V D."/>
        </authorList>
    </citation>
    <scope>NUCLEOTIDE SEQUENCE</scope>
    <source>
        <strain evidence="2">HLG_WM_MAG_02</strain>
    </source>
</reference>
<evidence type="ECO:0000313" key="2">
    <source>
        <dbReference type="EMBL" id="CAA6820272.1"/>
    </source>
</evidence>
<dbReference type="AlphaFoldDB" id="A0A6S6THC5"/>
<dbReference type="GO" id="GO:0003700">
    <property type="term" value="F:DNA-binding transcription factor activity"/>
    <property type="evidence" value="ECO:0007669"/>
    <property type="project" value="TreeGrafter"/>
</dbReference>
<evidence type="ECO:0000256" key="1">
    <source>
        <dbReference type="ARBA" id="ARBA00023125"/>
    </source>
</evidence>
<protein>
    <recommendedName>
        <fullName evidence="3">Rrf2 family transcriptional regulator</fullName>
    </recommendedName>
</protein>
<dbReference type="GO" id="GO:0003677">
    <property type="term" value="F:DNA binding"/>
    <property type="evidence" value="ECO:0007669"/>
    <property type="project" value="UniProtKB-KW"/>
</dbReference>
<proteinExistence type="predicted"/>
<dbReference type="PANTHER" id="PTHR33221">
    <property type="entry name" value="WINGED HELIX-TURN-HELIX TRANSCRIPTIONAL REGULATOR, RRF2 FAMILY"/>
    <property type="match status" value="1"/>
</dbReference>
<evidence type="ECO:0008006" key="3">
    <source>
        <dbReference type="Google" id="ProtNLM"/>
    </source>
</evidence>
<dbReference type="GO" id="GO:0005829">
    <property type="term" value="C:cytosol"/>
    <property type="evidence" value="ECO:0007669"/>
    <property type="project" value="TreeGrafter"/>
</dbReference>
<dbReference type="PANTHER" id="PTHR33221:SF5">
    <property type="entry name" value="HTH-TYPE TRANSCRIPTIONAL REGULATOR ISCR"/>
    <property type="match status" value="1"/>
</dbReference>